<protein>
    <submittedName>
        <fullName evidence="1">Histidine phosphatase family protein</fullName>
    </submittedName>
</protein>
<proteinExistence type="predicted"/>
<dbReference type="PANTHER" id="PTHR48100:SF1">
    <property type="entry name" value="HISTIDINE PHOSPHATASE FAMILY PROTEIN-RELATED"/>
    <property type="match status" value="1"/>
</dbReference>
<comment type="caution">
    <text evidence="1">The sequence shown here is derived from an EMBL/GenBank/DDBJ whole genome shotgun (WGS) entry which is preliminary data.</text>
</comment>
<dbReference type="GO" id="GO:0005737">
    <property type="term" value="C:cytoplasm"/>
    <property type="evidence" value="ECO:0007669"/>
    <property type="project" value="TreeGrafter"/>
</dbReference>
<dbReference type="Pfam" id="PF00300">
    <property type="entry name" value="His_Phos_1"/>
    <property type="match status" value="1"/>
</dbReference>
<dbReference type="InterPro" id="IPR029033">
    <property type="entry name" value="His_PPase_superfam"/>
</dbReference>
<organism evidence="1 2">
    <name type="scientific">Bradyrhizobium hipponense</name>
    <dbReference type="NCBI Taxonomy" id="2605638"/>
    <lineage>
        <taxon>Bacteria</taxon>
        <taxon>Pseudomonadati</taxon>
        <taxon>Pseudomonadota</taxon>
        <taxon>Alphaproteobacteria</taxon>
        <taxon>Hyphomicrobiales</taxon>
        <taxon>Nitrobacteraceae</taxon>
        <taxon>Bradyrhizobium</taxon>
    </lineage>
</organism>
<accession>A0A5S4YTE1</accession>
<dbReference type="CDD" id="cd07067">
    <property type="entry name" value="HP_PGM_like"/>
    <property type="match status" value="1"/>
</dbReference>
<dbReference type="Proteomes" id="UP000324797">
    <property type="component" value="Unassembled WGS sequence"/>
</dbReference>
<name>A0A5S4YTE1_9BRAD</name>
<dbReference type="SUPFAM" id="SSF53254">
    <property type="entry name" value="Phosphoglycerate mutase-like"/>
    <property type="match status" value="1"/>
</dbReference>
<reference evidence="1 2" key="1">
    <citation type="submission" date="2019-08" db="EMBL/GenBank/DDBJ databases">
        <title>Bradyrhizobium hipponensis sp. nov., a rhizobium isolated from a Lupinus angustifolius root nodule in Tunisia.</title>
        <authorList>
            <person name="Off K."/>
            <person name="Rejili M."/>
            <person name="Mars M."/>
            <person name="Brachmann A."/>
            <person name="Marin M."/>
        </authorList>
    </citation>
    <scope>NUCLEOTIDE SEQUENCE [LARGE SCALE GENOMIC DNA]</scope>
    <source>
        <strain evidence="2">aSej3</strain>
    </source>
</reference>
<evidence type="ECO:0000313" key="2">
    <source>
        <dbReference type="Proteomes" id="UP000324797"/>
    </source>
</evidence>
<evidence type="ECO:0000313" key="1">
    <source>
        <dbReference type="EMBL" id="TYO67656.1"/>
    </source>
</evidence>
<keyword evidence="2" id="KW-1185">Reference proteome</keyword>
<sequence>MPVAALLPQRPTFLGDFRMEGETFLWLIRHAAVDGVAGTIHATDAPADLGDRAQLEALRRYLPQDAVSYASPARRTVETARALGLEPELVDELSEQDFGDWTGRRHDDLAATGGDAYAQFWSDPARARPPGGESFEDQVARVRPGLSRIGAGSATLVVHSGTIRAALCIALDLTPEAALRFVIDPLSLTRIDRLSTGWRVVSVNQRIA</sequence>
<dbReference type="GO" id="GO:0016791">
    <property type="term" value="F:phosphatase activity"/>
    <property type="evidence" value="ECO:0007669"/>
    <property type="project" value="TreeGrafter"/>
</dbReference>
<dbReference type="InterPro" id="IPR013078">
    <property type="entry name" value="His_Pase_superF_clade-1"/>
</dbReference>
<dbReference type="PANTHER" id="PTHR48100">
    <property type="entry name" value="BROAD-SPECIFICITY PHOSPHATASE YOR283W-RELATED"/>
    <property type="match status" value="1"/>
</dbReference>
<gene>
    <name evidence="1" type="ORF">FXV83_04840</name>
</gene>
<dbReference type="InterPro" id="IPR050275">
    <property type="entry name" value="PGM_Phosphatase"/>
</dbReference>
<dbReference type="SMART" id="SM00855">
    <property type="entry name" value="PGAM"/>
    <property type="match status" value="1"/>
</dbReference>
<dbReference type="Gene3D" id="3.40.50.1240">
    <property type="entry name" value="Phosphoglycerate mutase-like"/>
    <property type="match status" value="1"/>
</dbReference>
<dbReference type="AlphaFoldDB" id="A0A5S4YTE1"/>
<dbReference type="EMBL" id="VSTH01000015">
    <property type="protein sequence ID" value="TYO67656.1"/>
    <property type="molecule type" value="Genomic_DNA"/>
</dbReference>